<dbReference type="GO" id="GO:0017061">
    <property type="term" value="F:S-methyl-5-thioadenosine phosphorylase activity"/>
    <property type="evidence" value="ECO:0007669"/>
    <property type="project" value="UniProtKB-EC"/>
</dbReference>
<dbReference type="InterPro" id="IPR011324">
    <property type="entry name" value="Cytotoxic_necrot_fac-like_cat"/>
</dbReference>
<accession>A0A0R2RIX1</accession>
<dbReference type="Gene3D" id="3.60.140.10">
    <property type="entry name" value="CNF1/YfiH-like putative cysteine hydrolases"/>
    <property type="match status" value="2"/>
</dbReference>
<dbReference type="SUPFAM" id="SSF64438">
    <property type="entry name" value="CNF1/YfiH-like putative cysteine hydrolases"/>
    <property type="match status" value="1"/>
</dbReference>
<evidence type="ECO:0000256" key="5">
    <source>
        <dbReference type="ARBA" id="ARBA00022801"/>
    </source>
</evidence>
<keyword evidence="6" id="KW-0862">Zinc</keyword>
<dbReference type="PANTHER" id="PTHR30616:SF2">
    <property type="entry name" value="PURINE NUCLEOSIDE PHOSPHORYLASE LACC1"/>
    <property type="match status" value="1"/>
</dbReference>
<evidence type="ECO:0000313" key="11">
    <source>
        <dbReference type="Proteomes" id="UP000051269"/>
    </source>
</evidence>
<evidence type="ECO:0000256" key="4">
    <source>
        <dbReference type="ARBA" id="ARBA00022723"/>
    </source>
</evidence>
<name>A0A0R2RIX1_9BACT</name>
<sequence length="201" mass="21754">MNFLRFPELSVRGLSHAFTLRSDPPLMLGDVPEILQEAGLPENYVMGEQTHGSGVAVVSKREAGRVIPSVDGLVTGEKGLALVVRVADCGPVWLYCGQTGAIGLVHSGRKGTELGVVRVAIRTMREKFGCDSEKMVAVLGPCIRPPHYDVPFADEIVRQLRAEGVGEIVDTKLCTASDPQKFYSYRAEKGKTGRHFAMLSG</sequence>
<gene>
    <name evidence="10" type="ORF">ABR82_07765</name>
</gene>
<protein>
    <recommendedName>
        <fullName evidence="12">Laccase domain-containing protein</fullName>
    </recommendedName>
</protein>
<dbReference type="Pfam" id="PF02578">
    <property type="entry name" value="Cu-oxidase_4"/>
    <property type="match status" value="2"/>
</dbReference>
<dbReference type="EMBL" id="LIBO01000053">
    <property type="protein sequence ID" value="KRO62604.1"/>
    <property type="molecule type" value="Genomic_DNA"/>
</dbReference>
<evidence type="ECO:0000256" key="3">
    <source>
        <dbReference type="ARBA" id="ARBA00022679"/>
    </source>
</evidence>
<comment type="catalytic activity">
    <reaction evidence="1">
        <text>inosine + phosphate = alpha-D-ribose 1-phosphate + hypoxanthine</text>
        <dbReference type="Rhea" id="RHEA:27646"/>
        <dbReference type="ChEBI" id="CHEBI:17368"/>
        <dbReference type="ChEBI" id="CHEBI:17596"/>
        <dbReference type="ChEBI" id="CHEBI:43474"/>
        <dbReference type="ChEBI" id="CHEBI:57720"/>
        <dbReference type="EC" id="2.4.2.1"/>
    </reaction>
    <physiologicalReaction direction="left-to-right" evidence="1">
        <dbReference type="Rhea" id="RHEA:27647"/>
    </physiologicalReaction>
</comment>
<reference evidence="10 11" key="1">
    <citation type="submission" date="2015-10" db="EMBL/GenBank/DDBJ databases">
        <title>Metagenome-Assembled Genomes uncover a global brackish microbiome.</title>
        <authorList>
            <person name="Hugerth L.W."/>
            <person name="Larsson J."/>
            <person name="Alneberg J."/>
            <person name="Lindh M.V."/>
            <person name="Legrand C."/>
            <person name="Pinhassi J."/>
            <person name="Andersson A.F."/>
        </authorList>
    </citation>
    <scope>NUCLEOTIDE SEQUENCE [LARGE SCALE GENOMIC DNA]</scope>
    <source>
        <strain evidence="10">BACL18 MAG-120507-bin52</strain>
    </source>
</reference>
<keyword evidence="3" id="KW-0808">Transferase</keyword>
<evidence type="ECO:0000256" key="2">
    <source>
        <dbReference type="ARBA" id="ARBA00007353"/>
    </source>
</evidence>
<evidence type="ECO:0000256" key="9">
    <source>
        <dbReference type="ARBA" id="ARBA00049893"/>
    </source>
</evidence>
<dbReference type="PANTHER" id="PTHR30616">
    <property type="entry name" value="UNCHARACTERIZED PROTEIN YFIH"/>
    <property type="match status" value="1"/>
</dbReference>
<comment type="catalytic activity">
    <reaction evidence="8">
        <text>adenosine + phosphate = alpha-D-ribose 1-phosphate + adenine</text>
        <dbReference type="Rhea" id="RHEA:27642"/>
        <dbReference type="ChEBI" id="CHEBI:16335"/>
        <dbReference type="ChEBI" id="CHEBI:16708"/>
        <dbReference type="ChEBI" id="CHEBI:43474"/>
        <dbReference type="ChEBI" id="CHEBI:57720"/>
        <dbReference type="EC" id="2.4.2.1"/>
    </reaction>
    <physiologicalReaction direction="left-to-right" evidence="8">
        <dbReference type="Rhea" id="RHEA:27643"/>
    </physiologicalReaction>
</comment>
<dbReference type="Proteomes" id="UP000051269">
    <property type="component" value="Unassembled WGS sequence"/>
</dbReference>
<evidence type="ECO:0000256" key="7">
    <source>
        <dbReference type="ARBA" id="ARBA00047989"/>
    </source>
</evidence>
<evidence type="ECO:0008006" key="12">
    <source>
        <dbReference type="Google" id="ProtNLM"/>
    </source>
</evidence>
<dbReference type="GO" id="GO:0005507">
    <property type="term" value="F:copper ion binding"/>
    <property type="evidence" value="ECO:0007669"/>
    <property type="project" value="TreeGrafter"/>
</dbReference>
<evidence type="ECO:0000313" key="10">
    <source>
        <dbReference type="EMBL" id="KRO62604.1"/>
    </source>
</evidence>
<keyword evidence="5" id="KW-0378">Hydrolase</keyword>
<evidence type="ECO:0000256" key="8">
    <source>
        <dbReference type="ARBA" id="ARBA00048968"/>
    </source>
</evidence>
<comment type="catalytic activity">
    <reaction evidence="7">
        <text>adenosine + H2O + H(+) = inosine + NH4(+)</text>
        <dbReference type="Rhea" id="RHEA:24408"/>
        <dbReference type="ChEBI" id="CHEBI:15377"/>
        <dbReference type="ChEBI" id="CHEBI:15378"/>
        <dbReference type="ChEBI" id="CHEBI:16335"/>
        <dbReference type="ChEBI" id="CHEBI:17596"/>
        <dbReference type="ChEBI" id="CHEBI:28938"/>
        <dbReference type="EC" id="3.5.4.4"/>
    </reaction>
    <physiologicalReaction direction="left-to-right" evidence="7">
        <dbReference type="Rhea" id="RHEA:24409"/>
    </physiologicalReaction>
</comment>
<dbReference type="AlphaFoldDB" id="A0A0R2RIX1"/>
<dbReference type="InterPro" id="IPR038371">
    <property type="entry name" value="Cu_polyphenol_OxRdtase_sf"/>
</dbReference>
<comment type="caution">
    <text evidence="10">The sequence shown here is derived from an EMBL/GenBank/DDBJ whole genome shotgun (WGS) entry which is preliminary data.</text>
</comment>
<dbReference type="InterPro" id="IPR003730">
    <property type="entry name" value="Cu_polyphenol_OxRdtase"/>
</dbReference>
<comment type="catalytic activity">
    <reaction evidence="9">
        <text>S-methyl-5'-thioadenosine + phosphate = 5-(methylsulfanyl)-alpha-D-ribose 1-phosphate + adenine</text>
        <dbReference type="Rhea" id="RHEA:11852"/>
        <dbReference type="ChEBI" id="CHEBI:16708"/>
        <dbReference type="ChEBI" id="CHEBI:17509"/>
        <dbReference type="ChEBI" id="CHEBI:43474"/>
        <dbReference type="ChEBI" id="CHEBI:58533"/>
        <dbReference type="EC" id="2.4.2.28"/>
    </reaction>
    <physiologicalReaction direction="left-to-right" evidence="9">
        <dbReference type="Rhea" id="RHEA:11853"/>
    </physiologicalReaction>
</comment>
<evidence type="ECO:0000256" key="1">
    <source>
        <dbReference type="ARBA" id="ARBA00000553"/>
    </source>
</evidence>
<dbReference type="CDD" id="cd16833">
    <property type="entry name" value="YfiH"/>
    <property type="match status" value="1"/>
</dbReference>
<dbReference type="GO" id="GO:0016787">
    <property type="term" value="F:hydrolase activity"/>
    <property type="evidence" value="ECO:0007669"/>
    <property type="project" value="UniProtKB-KW"/>
</dbReference>
<evidence type="ECO:0000256" key="6">
    <source>
        <dbReference type="ARBA" id="ARBA00022833"/>
    </source>
</evidence>
<keyword evidence="4" id="KW-0479">Metal-binding</keyword>
<proteinExistence type="inferred from homology"/>
<organism evidence="10 11">
    <name type="scientific">Verrucomicrobia subdivision 6 bacterium BACL9 MAG-120507-bin52</name>
    <dbReference type="NCBI Taxonomy" id="1655590"/>
    <lineage>
        <taxon>Bacteria</taxon>
        <taxon>Pseudomonadati</taxon>
        <taxon>Verrucomicrobiota</taxon>
        <taxon>Verrucomicrobiia</taxon>
        <taxon>Verrucomicrobiales</taxon>
        <taxon>Verrucomicrobia subdivision 6</taxon>
    </lineage>
</organism>
<comment type="similarity">
    <text evidence="2">Belongs to the purine nucleoside phosphorylase YfiH/LACC1 family.</text>
</comment>